<proteinExistence type="predicted"/>
<reference evidence="3 4" key="1">
    <citation type="submission" date="2016-10" db="EMBL/GenBank/DDBJ databases">
        <authorList>
            <person name="de Groot N.N."/>
        </authorList>
    </citation>
    <scope>NUCLEOTIDE SEQUENCE [LARGE SCALE GENOMIC DNA]</scope>
    <source>
        <strain evidence="3 4">DSM 19033</strain>
    </source>
</reference>
<dbReference type="CDD" id="cd17557">
    <property type="entry name" value="REC_Rcp-like"/>
    <property type="match status" value="1"/>
</dbReference>
<dbReference type="PROSITE" id="PS50110">
    <property type="entry name" value="RESPONSE_REGULATORY"/>
    <property type="match status" value="1"/>
</dbReference>
<protein>
    <submittedName>
        <fullName evidence="3">Response regulator receiver domain-containing protein</fullName>
    </submittedName>
</protein>
<dbReference type="InterPro" id="IPR001789">
    <property type="entry name" value="Sig_transdc_resp-reg_receiver"/>
</dbReference>
<dbReference type="AlphaFoldDB" id="A0A1H4B3E1"/>
<dbReference type="EMBL" id="FNRA01000003">
    <property type="protein sequence ID" value="SEA42631.1"/>
    <property type="molecule type" value="Genomic_DNA"/>
</dbReference>
<dbReference type="InterPro" id="IPR052893">
    <property type="entry name" value="TCS_response_regulator"/>
</dbReference>
<dbReference type="Pfam" id="PF00072">
    <property type="entry name" value="Response_reg"/>
    <property type="match status" value="1"/>
</dbReference>
<dbReference type="SMART" id="SM00448">
    <property type="entry name" value="REC"/>
    <property type="match status" value="1"/>
</dbReference>
<dbReference type="PANTHER" id="PTHR44520">
    <property type="entry name" value="RESPONSE REGULATOR RCP1-RELATED"/>
    <property type="match status" value="1"/>
</dbReference>
<dbReference type="GO" id="GO:0000160">
    <property type="term" value="P:phosphorelay signal transduction system"/>
    <property type="evidence" value="ECO:0007669"/>
    <property type="project" value="InterPro"/>
</dbReference>
<name>A0A1H4B3E1_9SPHI</name>
<dbReference type="Proteomes" id="UP000198850">
    <property type="component" value="Unassembled WGS sequence"/>
</dbReference>
<dbReference type="PANTHER" id="PTHR44520:SF2">
    <property type="entry name" value="RESPONSE REGULATOR RCP1"/>
    <property type="match status" value="1"/>
</dbReference>
<dbReference type="OrthoDB" id="9789181at2"/>
<evidence type="ECO:0000259" key="2">
    <source>
        <dbReference type="PROSITE" id="PS50110"/>
    </source>
</evidence>
<dbReference type="InterPro" id="IPR011006">
    <property type="entry name" value="CheY-like_superfamily"/>
</dbReference>
<keyword evidence="4" id="KW-1185">Reference proteome</keyword>
<feature type="domain" description="Response regulatory" evidence="2">
    <location>
        <begin position="6"/>
        <end position="129"/>
    </location>
</feature>
<dbReference type="STRING" id="425514.SAMN05443550_103194"/>
<sequence length="140" mass="16047">MQVSPDIFYIEDDKDFAFIMQYAVKEVSDDLTVSIVEDGNSAIAMLHRYAEEKHRPKLILLDLNLPGISGLDVLKRIKEIPYFKYVPVILFSTSDDLNDVKTSLEIGANAFLTKPNGYHNLIICVQSLYDFWFNQNRNIA</sequence>
<evidence type="ECO:0000313" key="4">
    <source>
        <dbReference type="Proteomes" id="UP000198850"/>
    </source>
</evidence>
<evidence type="ECO:0000313" key="3">
    <source>
        <dbReference type="EMBL" id="SEA42631.1"/>
    </source>
</evidence>
<gene>
    <name evidence="3" type="ORF">SAMN05443550_103194</name>
</gene>
<feature type="modified residue" description="4-aspartylphosphate" evidence="1">
    <location>
        <position position="62"/>
    </location>
</feature>
<accession>A0A1H4B3E1</accession>
<organism evidence="3 4">
    <name type="scientific">Pedobacter hartonius</name>
    <dbReference type="NCBI Taxonomy" id="425514"/>
    <lineage>
        <taxon>Bacteria</taxon>
        <taxon>Pseudomonadati</taxon>
        <taxon>Bacteroidota</taxon>
        <taxon>Sphingobacteriia</taxon>
        <taxon>Sphingobacteriales</taxon>
        <taxon>Sphingobacteriaceae</taxon>
        <taxon>Pedobacter</taxon>
    </lineage>
</organism>
<keyword evidence="1" id="KW-0597">Phosphoprotein</keyword>
<dbReference type="Gene3D" id="3.40.50.2300">
    <property type="match status" value="1"/>
</dbReference>
<dbReference type="SUPFAM" id="SSF52172">
    <property type="entry name" value="CheY-like"/>
    <property type="match status" value="1"/>
</dbReference>
<evidence type="ECO:0000256" key="1">
    <source>
        <dbReference type="PROSITE-ProRule" id="PRU00169"/>
    </source>
</evidence>